<dbReference type="PATRIC" id="fig|907348.3.peg.1161"/>
<dbReference type="PANTHER" id="PTHR33734">
    <property type="entry name" value="LYSM DOMAIN-CONTAINING GPI-ANCHORED PROTEIN 2"/>
    <property type="match status" value="1"/>
</dbReference>
<dbReference type="PROSITE" id="PS51782">
    <property type="entry name" value="LYSM"/>
    <property type="match status" value="3"/>
</dbReference>
<sequence>MSGKNFAFRRLFFLRFQADKYDDMKRLFKNVAFSLIFGGISLAIAPADTVHIVKKGETLYSISRLYGVSVDAIRDANGLSGNNVRVDQKLSVPDPAPAQAAESAEESAVHIVQKGETLYSISRLYDRPIDDIKAVNGLSGNNVMVGQKLSIPPLSSGGKNSAPAEKKDAQEARAPQKDIYYVVESGDSWLGIARDHGLSFSEILALNNADENTMLRIGQRVKVVNVPDLDDPHMYDTKKGDSSLVWPVKASEVTYVSGKVNGVMLSAKKNEPVKSLCSGTVLVSGVYRGFGNVVFVRSKSGLIYSYSGLGRTTVSKGDVVNSGAEIGTAGIDRFRQQPCVYLMVFQDERNIDPAKAPRG</sequence>
<proteinExistence type="predicted"/>
<dbReference type="Pfam" id="PF01551">
    <property type="entry name" value="Peptidase_M23"/>
    <property type="match status" value="1"/>
</dbReference>
<dbReference type="PANTHER" id="PTHR33734:SF22">
    <property type="entry name" value="MEMBRANE-BOUND LYTIC MUREIN TRANSGLYCOSYLASE D"/>
    <property type="match status" value="1"/>
</dbReference>
<dbReference type="InterPro" id="IPR016047">
    <property type="entry name" value="M23ase_b-sheet_dom"/>
</dbReference>
<dbReference type="SMART" id="SM00257">
    <property type="entry name" value="LysM"/>
    <property type="match status" value="3"/>
</dbReference>
<dbReference type="CDD" id="cd12797">
    <property type="entry name" value="M23_peptidase"/>
    <property type="match status" value="1"/>
</dbReference>
<evidence type="ECO:0000259" key="2">
    <source>
        <dbReference type="PROSITE" id="PS51782"/>
    </source>
</evidence>
<feature type="domain" description="LysM" evidence="2">
    <location>
        <begin position="179"/>
        <end position="223"/>
    </location>
</feature>
<evidence type="ECO:0000313" key="4">
    <source>
        <dbReference type="Proteomes" id="UP000003571"/>
    </source>
</evidence>
<accession>H7EJW6</accession>
<feature type="domain" description="LysM" evidence="2">
    <location>
        <begin position="108"/>
        <end position="151"/>
    </location>
</feature>
<gene>
    <name evidence="3" type="ORF">TresaDRAFT_1389</name>
</gene>
<dbReference type="Gene3D" id="3.10.350.10">
    <property type="entry name" value="LysM domain"/>
    <property type="match status" value="3"/>
</dbReference>
<evidence type="ECO:0000256" key="1">
    <source>
        <dbReference type="SAM" id="MobiDB-lite"/>
    </source>
</evidence>
<dbReference type="Gene3D" id="2.70.70.10">
    <property type="entry name" value="Glucose Permease (Domain IIA)"/>
    <property type="match status" value="1"/>
</dbReference>
<dbReference type="SUPFAM" id="SSF54106">
    <property type="entry name" value="LysM domain"/>
    <property type="match status" value="1"/>
</dbReference>
<reference evidence="3 4" key="1">
    <citation type="submission" date="2011-09" db="EMBL/GenBank/DDBJ databases">
        <title>The draft genome of Treponema saccharophilum DSM 2985.</title>
        <authorList>
            <consortium name="US DOE Joint Genome Institute (JGI-PGF)"/>
            <person name="Lucas S."/>
            <person name="Copeland A."/>
            <person name="Lapidus A."/>
            <person name="Glavina del Rio T."/>
            <person name="Dalin E."/>
            <person name="Tice H."/>
            <person name="Bruce D."/>
            <person name="Goodwin L."/>
            <person name="Pitluck S."/>
            <person name="Peters L."/>
            <person name="Kyrpides N."/>
            <person name="Mavromatis K."/>
            <person name="Ivanova N."/>
            <person name="Markowitz V."/>
            <person name="Cheng J.-F."/>
            <person name="Hugenholtz P."/>
            <person name="Woyke T."/>
            <person name="Wu D."/>
            <person name="Gronow S."/>
            <person name="Wellnitz S."/>
            <person name="Brambilla E."/>
            <person name="Klenk H.-P."/>
            <person name="Eisen J.A."/>
        </authorList>
    </citation>
    <scope>NUCLEOTIDE SEQUENCE [LARGE SCALE GENOMIC DNA]</scope>
    <source>
        <strain evidence="3 4">DSM 2985</strain>
    </source>
</reference>
<dbReference type="AlphaFoldDB" id="H7EJW6"/>
<dbReference type="STRING" id="907348.TresaDRAFT_1389"/>
<keyword evidence="4" id="KW-1185">Reference proteome</keyword>
<dbReference type="eggNOG" id="COG1388">
    <property type="taxonomic scope" value="Bacteria"/>
</dbReference>
<feature type="compositionally biased region" description="Basic and acidic residues" evidence="1">
    <location>
        <begin position="164"/>
        <end position="173"/>
    </location>
</feature>
<evidence type="ECO:0000313" key="3">
    <source>
        <dbReference type="EMBL" id="EIC02053.1"/>
    </source>
</evidence>
<dbReference type="InterPro" id="IPR018392">
    <property type="entry name" value="LysM"/>
</dbReference>
<name>H7EJW6_9SPIR</name>
<dbReference type="CDD" id="cd00118">
    <property type="entry name" value="LysM"/>
    <property type="match status" value="3"/>
</dbReference>
<dbReference type="Proteomes" id="UP000003571">
    <property type="component" value="Unassembled WGS sequence"/>
</dbReference>
<dbReference type="InterPro" id="IPR011055">
    <property type="entry name" value="Dup_hybrid_motif"/>
</dbReference>
<dbReference type="eggNOG" id="COG0739">
    <property type="taxonomic scope" value="Bacteria"/>
</dbReference>
<dbReference type="SUPFAM" id="SSF51261">
    <property type="entry name" value="Duplicated hybrid motif"/>
    <property type="match status" value="1"/>
</dbReference>
<comment type="caution">
    <text evidence="3">The sequence shown here is derived from an EMBL/GenBank/DDBJ whole genome shotgun (WGS) entry which is preliminary data.</text>
</comment>
<dbReference type="EMBL" id="AGRW01000043">
    <property type="protein sequence ID" value="EIC02053.1"/>
    <property type="molecule type" value="Genomic_DNA"/>
</dbReference>
<feature type="domain" description="LysM" evidence="2">
    <location>
        <begin position="49"/>
        <end position="92"/>
    </location>
</feature>
<dbReference type="InterPro" id="IPR036779">
    <property type="entry name" value="LysM_dom_sf"/>
</dbReference>
<organism evidence="3 4">
    <name type="scientific">Treponema saccharophilum DSM 2985</name>
    <dbReference type="NCBI Taxonomy" id="907348"/>
    <lineage>
        <taxon>Bacteria</taxon>
        <taxon>Pseudomonadati</taxon>
        <taxon>Spirochaetota</taxon>
        <taxon>Spirochaetia</taxon>
        <taxon>Spirochaetales</taxon>
        <taxon>Treponemataceae</taxon>
        <taxon>Treponema</taxon>
    </lineage>
</organism>
<dbReference type="Pfam" id="PF01476">
    <property type="entry name" value="LysM"/>
    <property type="match status" value="3"/>
</dbReference>
<feature type="region of interest" description="Disordered" evidence="1">
    <location>
        <begin position="149"/>
        <end position="173"/>
    </location>
</feature>
<protein>
    <submittedName>
        <fullName evidence="3">Peptidase M23</fullName>
    </submittedName>
</protein>